<sequence length="387" mass="43091">MSNVRSKESYNLDDVVKENKGKMEYSYLGQSGLRVSKICLGMMSYGDKRWSEWLLEGTLPSALASSSLPPANLPPGTIEEESLPLIKAAYDSGINFFDTADIYSNGVSEVITGKAIKKYNLPRNEIVVATKLFGTVARNWEKCIGVDKEVLEKEFHHANNNGLSRKHIFDAVDASLKRLDLEYIGKSAYLLQIHRADPHVPYAETMRALHDVVQSGKVRYIGGSSMWAWQFMEYNMTARLHGWTEFISMQNFYAASYRNEEQEMLPLCKKHGIGVIPWSPLAGGLLTRPPKDFGETSRGKQKISQAQQCDTDVAGAVEKVANRLQLPMAQVACAWVLKNPVITAPIVGISNARSLDDALKAVHVKLSDEDVKEIEDAYSVRPNQGFS</sequence>
<keyword evidence="2" id="KW-1185">Reference proteome</keyword>
<gene>
    <name evidence="1" type="ORF">QFC22_000052</name>
</gene>
<evidence type="ECO:0000313" key="1">
    <source>
        <dbReference type="EMBL" id="KAJ9125099.1"/>
    </source>
</evidence>
<dbReference type="Proteomes" id="UP001243375">
    <property type="component" value="Unassembled WGS sequence"/>
</dbReference>
<comment type="caution">
    <text evidence="1">The sequence shown here is derived from an EMBL/GenBank/DDBJ whole genome shotgun (WGS) entry which is preliminary data.</text>
</comment>
<accession>A0ACC2XP01</accession>
<organism evidence="1 2">
    <name type="scientific">Naganishia vaughanmartiniae</name>
    <dbReference type="NCBI Taxonomy" id="1424756"/>
    <lineage>
        <taxon>Eukaryota</taxon>
        <taxon>Fungi</taxon>
        <taxon>Dikarya</taxon>
        <taxon>Basidiomycota</taxon>
        <taxon>Agaricomycotina</taxon>
        <taxon>Tremellomycetes</taxon>
        <taxon>Filobasidiales</taxon>
        <taxon>Filobasidiaceae</taxon>
        <taxon>Naganishia</taxon>
    </lineage>
</organism>
<protein>
    <submittedName>
        <fullName evidence="1">Uncharacterized protein</fullName>
    </submittedName>
</protein>
<proteinExistence type="predicted"/>
<reference evidence="1" key="1">
    <citation type="submission" date="2023-04" db="EMBL/GenBank/DDBJ databases">
        <title>Draft Genome sequencing of Naganishia species isolated from polar environments using Oxford Nanopore Technology.</title>
        <authorList>
            <person name="Leo P."/>
            <person name="Venkateswaran K."/>
        </authorList>
    </citation>
    <scope>NUCLEOTIDE SEQUENCE</scope>
    <source>
        <strain evidence="1">MNA-CCFEE 5425</strain>
    </source>
</reference>
<evidence type="ECO:0000313" key="2">
    <source>
        <dbReference type="Proteomes" id="UP001243375"/>
    </source>
</evidence>
<dbReference type="EMBL" id="JASBWU010000001">
    <property type="protein sequence ID" value="KAJ9125099.1"/>
    <property type="molecule type" value="Genomic_DNA"/>
</dbReference>
<name>A0ACC2XP01_9TREE</name>